<feature type="chain" id="PRO_5007593826" description="Carbohydrate binding domain-containing protein" evidence="1">
    <location>
        <begin position="19"/>
        <end position="126"/>
    </location>
</feature>
<proteinExistence type="predicted"/>
<keyword evidence="4" id="KW-1185">Reference proteome</keyword>
<reference evidence="3 4" key="1">
    <citation type="submission" date="2015-12" db="EMBL/GenBank/DDBJ databases">
        <title>Dictyostelia acquired genes for synthesis and detection of signals that induce cell-type specialization by lateral gene transfer from prokaryotes.</title>
        <authorList>
            <person name="Gloeckner G."/>
            <person name="Schaap P."/>
        </authorList>
    </citation>
    <scope>NUCLEOTIDE SEQUENCE [LARGE SCALE GENOMIC DNA]</scope>
    <source>
        <strain evidence="3 4">TK</strain>
    </source>
</reference>
<dbReference type="InParanoid" id="A0A152A7U8"/>
<evidence type="ECO:0000259" key="2">
    <source>
        <dbReference type="SMART" id="SM01063"/>
    </source>
</evidence>
<dbReference type="GO" id="GO:0030246">
    <property type="term" value="F:carbohydrate binding"/>
    <property type="evidence" value="ECO:0007669"/>
    <property type="project" value="InterPro"/>
</dbReference>
<dbReference type="PANTHER" id="PTHR33239">
    <property type="entry name" value="CELLULOSE-BINDING DOMAIN-CONTAINING PROTEIN-RELATED"/>
    <property type="match status" value="1"/>
</dbReference>
<sequence>MKYLIVFSLFLALSLVSAQPIVDFIHLSVHPDSEWKEGDTVYQHINVDIKNESPYNILSIFLDHDDNFKVKDNQIWGIRILDPPTNYGELALPENVSSIPINTTYTFNFINTGYVAPTFNITVVRY</sequence>
<protein>
    <recommendedName>
        <fullName evidence="2">Carbohydrate binding domain-containing protein</fullName>
    </recommendedName>
</protein>
<dbReference type="Proteomes" id="UP000076078">
    <property type="component" value="Unassembled WGS sequence"/>
</dbReference>
<keyword evidence="1" id="KW-0732">Signal</keyword>
<dbReference type="GO" id="GO:0005201">
    <property type="term" value="F:extracellular matrix structural constituent"/>
    <property type="evidence" value="ECO:0007669"/>
    <property type="project" value="TreeGrafter"/>
</dbReference>
<dbReference type="SMART" id="SM01063">
    <property type="entry name" value="CBM49"/>
    <property type="match status" value="1"/>
</dbReference>
<evidence type="ECO:0000256" key="1">
    <source>
        <dbReference type="SAM" id="SignalP"/>
    </source>
</evidence>
<comment type="caution">
    <text evidence="3">The sequence shown here is derived from an EMBL/GenBank/DDBJ whole genome shotgun (WGS) entry which is preliminary data.</text>
</comment>
<accession>A0A152A7U8</accession>
<dbReference type="GO" id="GO:0030198">
    <property type="term" value="P:extracellular matrix organization"/>
    <property type="evidence" value="ECO:0007669"/>
    <property type="project" value="TreeGrafter"/>
</dbReference>
<feature type="domain" description="Carbohydrate binding" evidence="2">
    <location>
        <begin position="27"/>
        <end position="112"/>
    </location>
</feature>
<dbReference type="GO" id="GO:0031012">
    <property type="term" value="C:extracellular matrix"/>
    <property type="evidence" value="ECO:0007669"/>
    <property type="project" value="TreeGrafter"/>
</dbReference>
<evidence type="ECO:0000313" key="3">
    <source>
        <dbReference type="EMBL" id="KYR02313.1"/>
    </source>
</evidence>
<organism evidence="3 4">
    <name type="scientific">Tieghemostelium lacteum</name>
    <name type="common">Slime mold</name>
    <name type="synonym">Dictyostelium lacteum</name>
    <dbReference type="NCBI Taxonomy" id="361077"/>
    <lineage>
        <taxon>Eukaryota</taxon>
        <taxon>Amoebozoa</taxon>
        <taxon>Evosea</taxon>
        <taxon>Eumycetozoa</taxon>
        <taxon>Dictyostelia</taxon>
        <taxon>Dictyosteliales</taxon>
        <taxon>Raperosteliaceae</taxon>
        <taxon>Tieghemostelium</taxon>
    </lineage>
</organism>
<dbReference type="AlphaFoldDB" id="A0A152A7U8"/>
<dbReference type="EMBL" id="LODT01000004">
    <property type="protein sequence ID" value="KYR02313.1"/>
    <property type="molecule type" value="Genomic_DNA"/>
</dbReference>
<name>A0A152A7U8_TIELA</name>
<gene>
    <name evidence="3" type="ORF">DLAC_01145</name>
</gene>
<feature type="signal peptide" evidence="1">
    <location>
        <begin position="1"/>
        <end position="18"/>
    </location>
</feature>
<evidence type="ECO:0000313" key="4">
    <source>
        <dbReference type="Proteomes" id="UP000076078"/>
    </source>
</evidence>
<dbReference type="InterPro" id="IPR052879">
    <property type="entry name" value="Dd_Spore_Germination_Stalk"/>
</dbReference>
<dbReference type="InterPro" id="IPR019028">
    <property type="entry name" value="CBM_49"/>
</dbReference>
<dbReference type="Pfam" id="PF09478">
    <property type="entry name" value="CBM49"/>
    <property type="match status" value="1"/>
</dbReference>